<dbReference type="Proteomes" id="UP001177140">
    <property type="component" value="Unassembled WGS sequence"/>
</dbReference>
<reference evidence="1" key="1">
    <citation type="submission" date="2022-03" db="EMBL/GenBank/DDBJ databases">
        <title>A functionally conserved STORR gene fusion in Papaver species that diverged 16.8 million years ago.</title>
        <authorList>
            <person name="Catania T."/>
        </authorList>
    </citation>
    <scope>NUCLEOTIDE SEQUENCE</scope>
    <source>
        <strain evidence="1">S-191538</strain>
    </source>
</reference>
<dbReference type="GO" id="GO:0035266">
    <property type="term" value="P:meristem growth"/>
    <property type="evidence" value="ECO:0007669"/>
    <property type="project" value="InterPro"/>
</dbReference>
<name>A0AA41VTX3_PAPNU</name>
<protein>
    <submittedName>
        <fullName evidence="1">Uncharacterized protein</fullName>
    </submittedName>
</protein>
<comment type="caution">
    <text evidence="1">The sequence shown here is derived from an EMBL/GenBank/DDBJ whole genome shotgun (WGS) entry which is preliminary data.</text>
</comment>
<dbReference type="AlphaFoldDB" id="A0AA41VTX3"/>
<dbReference type="EMBL" id="JAJJMA010292893">
    <property type="protein sequence ID" value="MCL7047436.1"/>
    <property type="molecule type" value="Genomic_DNA"/>
</dbReference>
<keyword evidence="2" id="KW-1185">Reference proteome</keyword>
<evidence type="ECO:0000313" key="2">
    <source>
        <dbReference type="Proteomes" id="UP001177140"/>
    </source>
</evidence>
<feature type="non-terminal residue" evidence="1">
    <location>
        <position position="57"/>
    </location>
</feature>
<accession>A0AA41VTX3</accession>
<dbReference type="PANTHER" id="PTHR45086:SF1">
    <property type="entry name" value="WD REPEAT-CONTAINING PROTEIN PCN"/>
    <property type="match status" value="1"/>
</dbReference>
<evidence type="ECO:0000313" key="1">
    <source>
        <dbReference type="EMBL" id="MCL7047436.1"/>
    </source>
</evidence>
<dbReference type="PANTHER" id="PTHR45086">
    <property type="entry name" value="WD REPEAT-CONTAINING PROTEIN PCN"/>
    <property type="match status" value="1"/>
</dbReference>
<dbReference type="InterPro" id="IPR044622">
    <property type="entry name" value="PCN"/>
</dbReference>
<dbReference type="GO" id="GO:0010073">
    <property type="term" value="P:meristem maintenance"/>
    <property type="evidence" value="ECO:0007669"/>
    <property type="project" value="InterPro"/>
</dbReference>
<sequence length="57" mass="6244">MEKLIIHRNTSSVDWKPSPIIALATSIDDTKVAAAREDGSLEIWLVSPGSVGWHCQL</sequence>
<gene>
    <name evidence="1" type="ORF">MKW94_026794</name>
</gene>
<proteinExistence type="predicted"/>
<organism evidence="1 2">
    <name type="scientific">Papaver nudicaule</name>
    <name type="common">Iceland poppy</name>
    <dbReference type="NCBI Taxonomy" id="74823"/>
    <lineage>
        <taxon>Eukaryota</taxon>
        <taxon>Viridiplantae</taxon>
        <taxon>Streptophyta</taxon>
        <taxon>Embryophyta</taxon>
        <taxon>Tracheophyta</taxon>
        <taxon>Spermatophyta</taxon>
        <taxon>Magnoliopsida</taxon>
        <taxon>Ranunculales</taxon>
        <taxon>Papaveraceae</taxon>
        <taxon>Papaveroideae</taxon>
        <taxon>Papaver</taxon>
    </lineage>
</organism>